<dbReference type="GO" id="GO:0005634">
    <property type="term" value="C:nucleus"/>
    <property type="evidence" value="ECO:0007669"/>
    <property type="project" value="TreeGrafter"/>
</dbReference>
<dbReference type="PANTHER" id="PTHR12243">
    <property type="entry name" value="MADF DOMAIN TRANSCRIPTION FACTOR"/>
    <property type="match status" value="1"/>
</dbReference>
<feature type="region of interest" description="Disordered" evidence="1">
    <location>
        <begin position="108"/>
        <end position="165"/>
    </location>
</feature>
<evidence type="ECO:0000313" key="4">
    <source>
        <dbReference type="Proteomes" id="UP001500889"/>
    </source>
</evidence>
<dbReference type="GO" id="GO:0005667">
    <property type="term" value="C:transcription regulator complex"/>
    <property type="evidence" value="ECO:0007669"/>
    <property type="project" value="TreeGrafter"/>
</dbReference>
<evidence type="ECO:0000313" key="3">
    <source>
        <dbReference type="EMBL" id="BFF97719.1"/>
    </source>
</evidence>
<dbReference type="AlphaFoldDB" id="A0AAU9FQ00"/>
<reference evidence="3 4" key="1">
    <citation type="submission" date="2024-02" db="EMBL/GenBank/DDBJ databases">
        <title>A chromosome-level genome assembly of Drosophila madeirensis, a fruit fly species endemic to Madeira island.</title>
        <authorList>
            <person name="Tomihara K."/>
            <person name="Llopart A."/>
            <person name="Yamamoto D."/>
        </authorList>
    </citation>
    <scope>NUCLEOTIDE SEQUENCE [LARGE SCALE GENOMIC DNA]</scope>
    <source>
        <strain evidence="3 4">RF1</strain>
    </source>
</reference>
<evidence type="ECO:0000256" key="1">
    <source>
        <dbReference type="SAM" id="MobiDB-lite"/>
    </source>
</evidence>
<organism evidence="3 4">
    <name type="scientific">Drosophila madeirensis</name>
    <name type="common">Fruit fly</name>
    <dbReference type="NCBI Taxonomy" id="30013"/>
    <lineage>
        <taxon>Eukaryota</taxon>
        <taxon>Metazoa</taxon>
        <taxon>Ecdysozoa</taxon>
        <taxon>Arthropoda</taxon>
        <taxon>Hexapoda</taxon>
        <taxon>Insecta</taxon>
        <taxon>Pterygota</taxon>
        <taxon>Neoptera</taxon>
        <taxon>Endopterygota</taxon>
        <taxon>Diptera</taxon>
        <taxon>Brachycera</taxon>
        <taxon>Muscomorpha</taxon>
        <taxon>Ephydroidea</taxon>
        <taxon>Drosophilidae</taxon>
        <taxon>Drosophila</taxon>
        <taxon>Sophophora</taxon>
    </lineage>
</organism>
<dbReference type="SMART" id="SM00595">
    <property type="entry name" value="MADF"/>
    <property type="match status" value="1"/>
</dbReference>
<dbReference type="Pfam" id="PF10545">
    <property type="entry name" value="MADF_DNA_bdg"/>
    <property type="match status" value="1"/>
</dbReference>
<dbReference type="EMBL" id="AP029265">
    <property type="protein sequence ID" value="BFF97719.1"/>
    <property type="molecule type" value="Genomic_DNA"/>
</dbReference>
<proteinExistence type="predicted"/>
<name>A0AAU9FQ00_DROMD</name>
<keyword evidence="4" id="KW-1185">Reference proteome</keyword>
<sequence>MSHDLEIKIIKAVKQNPCLYNSMDIGFRSALKRGRAWSQVSEACGLTVRECEHRWKNMRDRFVKLCHRHGAGELENTKNLTRRNFCNEIKFLKRHIRTRVERIKNDIDESNSDEATESKVRWQENVTNEEGHLSDTADIMKPIHSDSEDEEPSSLLNGESAAPSNSNCAVAQTKFIKVMNLVENVLEKLNGKQSAPEKITSNDTDMPASPFYSYLDSILNQVDLPTRNDIQLKLLTLANEQVRKAGAHSNAETIQ</sequence>
<feature type="domain" description="MADF" evidence="2">
    <location>
        <begin position="8"/>
        <end position="97"/>
    </location>
</feature>
<dbReference type="InterPro" id="IPR039353">
    <property type="entry name" value="TF_Adf1"/>
</dbReference>
<dbReference type="GO" id="GO:0006357">
    <property type="term" value="P:regulation of transcription by RNA polymerase II"/>
    <property type="evidence" value="ECO:0007669"/>
    <property type="project" value="TreeGrafter"/>
</dbReference>
<dbReference type="Proteomes" id="UP001500889">
    <property type="component" value="Chromosome J"/>
</dbReference>
<dbReference type="InterPro" id="IPR006578">
    <property type="entry name" value="MADF-dom"/>
</dbReference>
<gene>
    <name evidence="3" type="ORF">DMAD_06080</name>
</gene>
<dbReference type="PROSITE" id="PS51029">
    <property type="entry name" value="MADF"/>
    <property type="match status" value="1"/>
</dbReference>
<evidence type="ECO:0000259" key="2">
    <source>
        <dbReference type="PROSITE" id="PS51029"/>
    </source>
</evidence>
<dbReference type="PANTHER" id="PTHR12243:SF60">
    <property type="entry name" value="SI:CH211-15D5.12-RELATED"/>
    <property type="match status" value="1"/>
</dbReference>
<protein>
    <recommendedName>
        <fullName evidence="2">MADF domain-containing protein</fullName>
    </recommendedName>
</protein>
<accession>A0AAU9FQ00</accession>